<name>A0A109JJW3_9HYPH</name>
<evidence type="ECO:0000313" key="8">
    <source>
        <dbReference type="Proteomes" id="UP000068164"/>
    </source>
</evidence>
<dbReference type="Proteomes" id="UP000068164">
    <property type="component" value="Unassembled WGS sequence"/>
</dbReference>
<reference evidence="7 8" key="1">
    <citation type="submission" date="2015-11" db="EMBL/GenBank/DDBJ databases">
        <title>Draft Genome Sequence of the Strain BR 10423 (Rhizobium sp.) isolated from nodules of Mimosa pudica.</title>
        <authorList>
            <person name="Barauna A.C."/>
            <person name="Zilli J.E."/>
            <person name="Simoes-Araujo J.L."/>
            <person name="Reis V.M."/>
            <person name="James E.K."/>
            <person name="Reis F.B.Jr."/>
            <person name="Rouws L.F."/>
            <person name="Passos S.R."/>
            <person name="Gois S.R."/>
        </authorList>
    </citation>
    <scope>NUCLEOTIDE SEQUENCE [LARGE SCALE GENOMIC DNA]</scope>
    <source>
        <strain evidence="7 8">BR10423</strain>
    </source>
</reference>
<dbReference type="EMBL" id="LNCD01000085">
    <property type="protein sequence ID" value="KWV50412.1"/>
    <property type="molecule type" value="Genomic_DNA"/>
</dbReference>
<dbReference type="GO" id="GO:0020037">
    <property type="term" value="F:heme binding"/>
    <property type="evidence" value="ECO:0007669"/>
    <property type="project" value="InterPro"/>
</dbReference>
<dbReference type="GO" id="GO:0004130">
    <property type="term" value="F:cytochrome-c peroxidase activity"/>
    <property type="evidence" value="ECO:0007669"/>
    <property type="project" value="TreeGrafter"/>
</dbReference>
<dbReference type="AlphaFoldDB" id="A0A109JJW3"/>
<dbReference type="InterPro" id="IPR009056">
    <property type="entry name" value="Cyt_c-like_dom"/>
</dbReference>
<sequence>MPPRPARRLLSCAAFCAAIAGFSVALASGFDLPTKRSDLSDADMKRVADVTRPATDFSKAEQYEAMQAGGATSIDPVTQDSFSHISATIPFEEEQPFRLGNALFKKLWVSAPSSTQASDGLGPLFNARSCLSCHLNDGRGKPPEGGVSATSMFLRLSRPATTPDEQRAIASAGVVNFPDPIYGHQLQDLAIPGLPSEGKMAIRYTEEPVTLGDGETISLRRPTYEVTDLGYGPLDPTTTISPRVAPAMIGLGLIEAIPEADILAHADPDDADGDGIHGKAAIVRDHRTGKVALGRFGWKAQNASLRDQSADAFSNDIGISTPDRPDPHGDCTEAEAKCGKMPTGVQKRLGKEEAPGPILDLVTFYSANLAVPARRKTSFPATLQGKKIFYQSGCISCHMPKFVTRRDSVDKAQAFQLIWPYSDFLLHDMGEGLADGQQVGSANGREWRTPPLWGIGLTQTVTGHSFFLHDGRARNLTEAILWHGGEAEKARDAFASLPGDDRQALITFLESL</sequence>
<dbReference type="InterPro" id="IPR051395">
    <property type="entry name" value="Cytochrome_c_Peroxidase/MauG"/>
</dbReference>
<proteinExistence type="predicted"/>
<keyword evidence="1 4" id="KW-0349">Heme</keyword>
<evidence type="ECO:0000256" key="3">
    <source>
        <dbReference type="ARBA" id="ARBA00023004"/>
    </source>
</evidence>
<keyword evidence="5" id="KW-0732">Signal</keyword>
<dbReference type="InterPro" id="IPR010538">
    <property type="entry name" value="DHOR"/>
</dbReference>
<keyword evidence="3 4" id="KW-0408">Iron</keyword>
<dbReference type="GO" id="GO:0009055">
    <property type="term" value="F:electron transfer activity"/>
    <property type="evidence" value="ECO:0007669"/>
    <property type="project" value="InterPro"/>
</dbReference>
<organism evidence="7 8">
    <name type="scientific">Rhizobium altiplani</name>
    <dbReference type="NCBI Taxonomy" id="1864509"/>
    <lineage>
        <taxon>Bacteria</taxon>
        <taxon>Pseudomonadati</taxon>
        <taxon>Pseudomonadota</taxon>
        <taxon>Alphaproteobacteria</taxon>
        <taxon>Hyphomicrobiales</taxon>
        <taxon>Rhizobiaceae</taxon>
        <taxon>Rhizobium/Agrobacterium group</taxon>
        <taxon>Rhizobium</taxon>
    </lineage>
</organism>
<evidence type="ECO:0000259" key="6">
    <source>
        <dbReference type="PROSITE" id="PS51007"/>
    </source>
</evidence>
<dbReference type="PIRSF" id="PIRSF028099">
    <property type="entry name" value="DUF1111"/>
    <property type="match status" value="1"/>
</dbReference>
<feature type="domain" description="Cytochrome c" evidence="6">
    <location>
        <begin position="380"/>
        <end position="512"/>
    </location>
</feature>
<feature type="signal peptide" evidence="5">
    <location>
        <begin position="1"/>
        <end position="27"/>
    </location>
</feature>
<keyword evidence="2 4" id="KW-0479">Metal-binding</keyword>
<dbReference type="SUPFAM" id="SSF46626">
    <property type="entry name" value="Cytochrome c"/>
    <property type="match status" value="1"/>
</dbReference>
<evidence type="ECO:0000256" key="5">
    <source>
        <dbReference type="SAM" id="SignalP"/>
    </source>
</evidence>
<dbReference type="PROSITE" id="PS51007">
    <property type="entry name" value="CYTC"/>
    <property type="match status" value="1"/>
</dbReference>
<evidence type="ECO:0000256" key="2">
    <source>
        <dbReference type="ARBA" id="ARBA00022723"/>
    </source>
</evidence>
<dbReference type="Gene3D" id="1.10.760.10">
    <property type="entry name" value="Cytochrome c-like domain"/>
    <property type="match status" value="1"/>
</dbReference>
<gene>
    <name evidence="7" type="ORF">AS026_09395</name>
</gene>
<protein>
    <submittedName>
        <fullName evidence="7">Thiol oxidoreductase</fullName>
    </submittedName>
</protein>
<evidence type="ECO:0000256" key="1">
    <source>
        <dbReference type="ARBA" id="ARBA00022617"/>
    </source>
</evidence>
<dbReference type="InterPro" id="IPR036909">
    <property type="entry name" value="Cyt_c-like_dom_sf"/>
</dbReference>
<dbReference type="PANTHER" id="PTHR30600:SF4">
    <property type="entry name" value="CYTOCHROME C DOMAIN-CONTAINING PROTEIN"/>
    <property type="match status" value="1"/>
</dbReference>
<dbReference type="OrthoDB" id="9805202at2"/>
<dbReference type="Pfam" id="PF06537">
    <property type="entry name" value="DHOR"/>
    <property type="match status" value="1"/>
</dbReference>
<dbReference type="PANTHER" id="PTHR30600">
    <property type="entry name" value="CYTOCHROME C PEROXIDASE-RELATED"/>
    <property type="match status" value="1"/>
</dbReference>
<evidence type="ECO:0000256" key="4">
    <source>
        <dbReference type="PROSITE-ProRule" id="PRU00433"/>
    </source>
</evidence>
<evidence type="ECO:0000313" key="7">
    <source>
        <dbReference type="EMBL" id="KWV50412.1"/>
    </source>
</evidence>
<dbReference type="GO" id="GO:0046872">
    <property type="term" value="F:metal ion binding"/>
    <property type="evidence" value="ECO:0007669"/>
    <property type="project" value="UniProtKB-KW"/>
</dbReference>
<accession>A0A109JJW3</accession>
<dbReference type="RefSeq" id="WP_062371418.1">
    <property type="nucleotide sequence ID" value="NZ_LNCD01000085.1"/>
</dbReference>
<feature type="chain" id="PRO_5007136884" evidence="5">
    <location>
        <begin position="28"/>
        <end position="512"/>
    </location>
</feature>
<keyword evidence="8" id="KW-1185">Reference proteome</keyword>
<comment type="caution">
    <text evidence="7">The sequence shown here is derived from an EMBL/GenBank/DDBJ whole genome shotgun (WGS) entry which is preliminary data.</text>
</comment>